<feature type="transmembrane region" description="Helical" evidence="5">
    <location>
        <begin position="296"/>
        <end position="314"/>
    </location>
</feature>
<dbReference type="Gene3D" id="1.20.1250.20">
    <property type="entry name" value="MFS general substrate transporter like domains"/>
    <property type="match status" value="2"/>
</dbReference>
<name>A0A381VQF9_9ZZZZ</name>
<dbReference type="PROSITE" id="PS00216">
    <property type="entry name" value="SUGAR_TRANSPORT_1"/>
    <property type="match status" value="1"/>
</dbReference>
<evidence type="ECO:0000256" key="2">
    <source>
        <dbReference type="ARBA" id="ARBA00022692"/>
    </source>
</evidence>
<dbReference type="InterPro" id="IPR020846">
    <property type="entry name" value="MFS_dom"/>
</dbReference>
<feature type="transmembrane region" description="Helical" evidence="5">
    <location>
        <begin position="355"/>
        <end position="375"/>
    </location>
</feature>
<protein>
    <recommendedName>
        <fullName evidence="6">Major facilitator superfamily (MFS) profile domain-containing protein</fullName>
    </recommendedName>
</protein>
<feature type="transmembrane region" description="Helical" evidence="5">
    <location>
        <begin position="263"/>
        <end position="284"/>
    </location>
</feature>
<feature type="transmembrane region" description="Helical" evidence="5">
    <location>
        <begin position="381"/>
        <end position="402"/>
    </location>
</feature>
<dbReference type="PANTHER" id="PTHR43129:SF1">
    <property type="entry name" value="FOSMIDOMYCIN RESISTANCE PROTEIN"/>
    <property type="match status" value="1"/>
</dbReference>
<evidence type="ECO:0000259" key="6">
    <source>
        <dbReference type="PROSITE" id="PS50850"/>
    </source>
</evidence>
<evidence type="ECO:0000256" key="1">
    <source>
        <dbReference type="ARBA" id="ARBA00004141"/>
    </source>
</evidence>
<dbReference type="GO" id="GO:0022857">
    <property type="term" value="F:transmembrane transporter activity"/>
    <property type="evidence" value="ECO:0007669"/>
    <property type="project" value="InterPro"/>
</dbReference>
<feature type="transmembrane region" description="Helical" evidence="5">
    <location>
        <begin position="149"/>
        <end position="176"/>
    </location>
</feature>
<dbReference type="PANTHER" id="PTHR43129">
    <property type="entry name" value="FOSMIDOMYCIN RESISTANCE PROTEIN"/>
    <property type="match status" value="1"/>
</dbReference>
<dbReference type="InterPro" id="IPR011701">
    <property type="entry name" value="MFS"/>
</dbReference>
<evidence type="ECO:0000256" key="5">
    <source>
        <dbReference type="SAM" id="Phobius"/>
    </source>
</evidence>
<reference evidence="7" key="1">
    <citation type="submission" date="2018-05" db="EMBL/GenBank/DDBJ databases">
        <authorList>
            <person name="Lanie J.A."/>
            <person name="Ng W.-L."/>
            <person name="Kazmierczak K.M."/>
            <person name="Andrzejewski T.M."/>
            <person name="Davidsen T.M."/>
            <person name="Wayne K.J."/>
            <person name="Tettelin H."/>
            <person name="Glass J.I."/>
            <person name="Rusch D."/>
            <person name="Podicherti R."/>
            <person name="Tsui H.-C.T."/>
            <person name="Winkler M.E."/>
        </authorList>
    </citation>
    <scope>NUCLEOTIDE SEQUENCE</scope>
</reference>
<feature type="transmembrane region" description="Helical" evidence="5">
    <location>
        <begin position="320"/>
        <end position="343"/>
    </location>
</feature>
<proteinExistence type="predicted"/>
<dbReference type="EMBL" id="UINC01009363">
    <property type="protein sequence ID" value="SVA41998.1"/>
    <property type="molecule type" value="Genomic_DNA"/>
</dbReference>
<dbReference type="PROSITE" id="PS50850">
    <property type="entry name" value="MFS"/>
    <property type="match status" value="1"/>
</dbReference>
<keyword evidence="4 5" id="KW-0472">Membrane</keyword>
<evidence type="ECO:0000256" key="3">
    <source>
        <dbReference type="ARBA" id="ARBA00022989"/>
    </source>
</evidence>
<dbReference type="InterPro" id="IPR036259">
    <property type="entry name" value="MFS_trans_sf"/>
</dbReference>
<evidence type="ECO:0000256" key="4">
    <source>
        <dbReference type="ARBA" id="ARBA00023136"/>
    </source>
</evidence>
<accession>A0A381VQF9</accession>
<feature type="domain" description="Major facilitator superfamily (MFS) profile" evidence="6">
    <location>
        <begin position="1"/>
        <end position="407"/>
    </location>
</feature>
<dbReference type="GO" id="GO:0005886">
    <property type="term" value="C:plasma membrane"/>
    <property type="evidence" value="ECO:0007669"/>
    <property type="project" value="TreeGrafter"/>
</dbReference>
<dbReference type="AlphaFoldDB" id="A0A381VQF9"/>
<comment type="subcellular location">
    <subcellularLocation>
        <location evidence="1">Membrane</location>
        <topology evidence="1">Multi-pass membrane protein</topology>
    </subcellularLocation>
</comment>
<gene>
    <name evidence="7" type="ORF">METZ01_LOCUS94852</name>
</gene>
<dbReference type="InterPro" id="IPR005829">
    <property type="entry name" value="Sugar_transporter_CS"/>
</dbReference>
<dbReference type="SUPFAM" id="SSF103473">
    <property type="entry name" value="MFS general substrate transporter"/>
    <property type="match status" value="1"/>
</dbReference>
<feature type="transmembrane region" description="Helical" evidence="5">
    <location>
        <begin position="224"/>
        <end position="243"/>
    </location>
</feature>
<feature type="transmembrane region" description="Helical" evidence="5">
    <location>
        <begin position="182"/>
        <end position="203"/>
    </location>
</feature>
<dbReference type="Pfam" id="PF07690">
    <property type="entry name" value="MFS_1"/>
    <property type="match status" value="1"/>
</dbReference>
<keyword evidence="2 5" id="KW-0812">Transmembrane</keyword>
<keyword evidence="3 5" id="KW-1133">Transmembrane helix</keyword>
<evidence type="ECO:0000313" key="7">
    <source>
        <dbReference type="EMBL" id="SVA41998.1"/>
    </source>
</evidence>
<organism evidence="7">
    <name type="scientific">marine metagenome</name>
    <dbReference type="NCBI Taxonomy" id="408172"/>
    <lineage>
        <taxon>unclassified sequences</taxon>
        <taxon>metagenomes</taxon>
        <taxon>ecological metagenomes</taxon>
    </lineage>
</organism>
<feature type="transmembrane region" description="Helical" evidence="5">
    <location>
        <begin position="88"/>
        <end position="106"/>
    </location>
</feature>
<sequence length="412" mass="44349">MTGDLTLAKDNSISNRDGRLFILTALSLGHAAVHWFQQLWPVIIPSVKSSLALSNVQMGVLTSVKQFATGPITTLPSGLLSDKFRRNIHHILAVAFIAFGVSHVFVALSPTFLWMVPSVALLGIGTALWHPASMGTLSRRFPEKRGSALAAHGVGASIGDTIAPLAIGFCLLTIRWQTLLELHLMPAILISLILWKLLASTYTSEGQSKTKLQLSAYWSDIKSLITHPVVVAIIAVNILTNMARLSVTTFLPIYIQETLGYSALGVGFFWGLLHAMGTISQPIMGYLSDKFGRKSVLLPALIVHGILYLGMVWADTLLELIIIIALQGLFFYALLNVTTAAIMDVASDRIQSSTMGITGVFNQLSLPAPIFAGFLVTRYEIGSAFMFSGILTLIAAGVIGVAKIPKLVGPNN</sequence>